<evidence type="ECO:0000256" key="3">
    <source>
        <dbReference type="ARBA" id="ARBA00022989"/>
    </source>
</evidence>
<comment type="catalytic activity">
    <reaction evidence="7">
        <text>a peptidoglycan chain = a peptidoglycan chain with N-acetyl-1,6-anhydromuramyl-[peptide] at the reducing end + a peptidoglycan chain with N-acetylglucosamine at the non-reducing end.</text>
        <dbReference type="EC" id="4.2.2.29"/>
    </reaction>
</comment>
<dbReference type="InterPro" id="IPR003770">
    <property type="entry name" value="MLTG-like"/>
</dbReference>
<organism evidence="8 9">
    <name type="scientific">Candidatus Taylorbacteria bacterium RIFCSPHIGHO2_02_FULL_45_35</name>
    <dbReference type="NCBI Taxonomy" id="1802311"/>
    <lineage>
        <taxon>Bacteria</taxon>
        <taxon>Candidatus Tayloriibacteriota</taxon>
    </lineage>
</organism>
<dbReference type="EMBL" id="MHRP01000038">
    <property type="protein sequence ID" value="OHA26090.1"/>
    <property type="molecule type" value="Genomic_DNA"/>
</dbReference>
<keyword evidence="5 7" id="KW-0456">Lyase</keyword>
<keyword evidence="3 7" id="KW-1133">Transmembrane helix</keyword>
<evidence type="ECO:0000313" key="9">
    <source>
        <dbReference type="Proteomes" id="UP000177943"/>
    </source>
</evidence>
<keyword evidence="6 7" id="KW-0961">Cell wall biogenesis/degradation</keyword>
<dbReference type="PANTHER" id="PTHR30518">
    <property type="entry name" value="ENDOLYTIC MUREIN TRANSGLYCOSYLASE"/>
    <property type="match status" value="1"/>
</dbReference>
<dbReference type="Proteomes" id="UP000177943">
    <property type="component" value="Unassembled WGS sequence"/>
</dbReference>
<proteinExistence type="inferred from homology"/>
<dbReference type="HAMAP" id="MF_02065">
    <property type="entry name" value="MltG"/>
    <property type="match status" value="1"/>
</dbReference>
<evidence type="ECO:0000256" key="6">
    <source>
        <dbReference type="ARBA" id="ARBA00023316"/>
    </source>
</evidence>
<evidence type="ECO:0000256" key="7">
    <source>
        <dbReference type="HAMAP-Rule" id="MF_02065"/>
    </source>
</evidence>
<evidence type="ECO:0000313" key="8">
    <source>
        <dbReference type="EMBL" id="OHA26090.1"/>
    </source>
</evidence>
<dbReference type="GO" id="GO:0005886">
    <property type="term" value="C:plasma membrane"/>
    <property type="evidence" value="ECO:0007669"/>
    <property type="project" value="UniProtKB-SubCell"/>
</dbReference>
<keyword evidence="4 7" id="KW-0472">Membrane</keyword>
<sequence>MILSTLKKGFQNIAHLFHVYTESRRSRFILVLLLVGVFLFIYTFRYRTPEEFPSHSLITVAEGETLQSIALRLYEEHAVFSPFWFKSIVILLGSGKPILSGDYFFGKPLGLIPLSERMLLGEFGLTAIRVTIPEGSSVNQIAELIPKEFIYFDKDEFRALATPKEGSLFPDTYFFLPNVRAKDVVSAMESNFDQKMKGFEKDIVASGRPLKEIITMASILEEEARLYETRQMVAGILWKRIEIGMPLQVDSVFPYIFGKNHFPVSLEDLKFESPYNTYLHRGLPPGPISSPGLISIAAAMNPIESKYLYYLTDRNGVMHYAVMHEEHVANKAKYLR</sequence>
<dbReference type="GO" id="GO:0008932">
    <property type="term" value="F:lytic endotransglycosylase activity"/>
    <property type="evidence" value="ECO:0007669"/>
    <property type="project" value="UniProtKB-UniRule"/>
</dbReference>
<comment type="caution">
    <text evidence="8">The sequence shown here is derived from an EMBL/GenBank/DDBJ whole genome shotgun (WGS) entry which is preliminary data.</text>
</comment>
<name>A0A1G2MQC0_9BACT</name>
<dbReference type="EC" id="4.2.2.29" evidence="7"/>
<protein>
    <recommendedName>
        <fullName evidence="7">Endolytic murein transglycosylase</fullName>
        <ecNumber evidence="7">4.2.2.29</ecNumber>
    </recommendedName>
    <alternativeName>
        <fullName evidence="7">Peptidoglycan lytic transglycosylase</fullName>
    </alternativeName>
    <alternativeName>
        <fullName evidence="7">Peptidoglycan polymerization terminase</fullName>
    </alternativeName>
</protein>
<comment type="function">
    <text evidence="7">Functions as a peptidoglycan terminase that cleaves nascent peptidoglycan strands endolytically to terminate their elongation.</text>
</comment>
<dbReference type="NCBIfam" id="TIGR00247">
    <property type="entry name" value="endolytic transglycosylase MltG"/>
    <property type="match status" value="1"/>
</dbReference>
<reference evidence="8 9" key="1">
    <citation type="journal article" date="2016" name="Nat. Commun.">
        <title>Thousands of microbial genomes shed light on interconnected biogeochemical processes in an aquifer system.</title>
        <authorList>
            <person name="Anantharaman K."/>
            <person name="Brown C.T."/>
            <person name="Hug L.A."/>
            <person name="Sharon I."/>
            <person name="Castelle C.J."/>
            <person name="Probst A.J."/>
            <person name="Thomas B.C."/>
            <person name="Singh A."/>
            <person name="Wilkins M.J."/>
            <person name="Karaoz U."/>
            <person name="Brodie E.L."/>
            <person name="Williams K.H."/>
            <person name="Hubbard S.S."/>
            <person name="Banfield J.F."/>
        </authorList>
    </citation>
    <scope>NUCLEOTIDE SEQUENCE [LARGE SCALE GENOMIC DNA]</scope>
</reference>
<feature type="site" description="Important for catalytic activity" evidence="7">
    <location>
        <position position="223"/>
    </location>
</feature>
<keyword evidence="1 7" id="KW-1003">Cell membrane</keyword>
<dbReference type="GO" id="GO:0009252">
    <property type="term" value="P:peptidoglycan biosynthetic process"/>
    <property type="evidence" value="ECO:0007669"/>
    <property type="project" value="UniProtKB-UniRule"/>
</dbReference>
<evidence type="ECO:0000256" key="4">
    <source>
        <dbReference type="ARBA" id="ARBA00023136"/>
    </source>
</evidence>
<dbReference type="AlphaFoldDB" id="A0A1G2MQC0"/>
<evidence type="ECO:0000256" key="2">
    <source>
        <dbReference type="ARBA" id="ARBA00022692"/>
    </source>
</evidence>
<accession>A0A1G2MQC0</accession>
<feature type="transmembrane region" description="Helical" evidence="7">
    <location>
        <begin position="28"/>
        <end position="46"/>
    </location>
</feature>
<keyword evidence="2 7" id="KW-0812">Transmembrane</keyword>
<dbReference type="Gene3D" id="3.30.1490.480">
    <property type="entry name" value="Endolytic murein transglycosylase"/>
    <property type="match status" value="1"/>
</dbReference>
<dbReference type="Pfam" id="PF02618">
    <property type="entry name" value="YceG"/>
    <property type="match status" value="1"/>
</dbReference>
<comment type="subcellular location">
    <subcellularLocation>
        <location evidence="7">Cell membrane</location>
        <topology evidence="7">Single-pass membrane protein</topology>
    </subcellularLocation>
</comment>
<gene>
    <name evidence="7" type="primary">mltG</name>
    <name evidence="8" type="ORF">A3D56_02120</name>
</gene>
<evidence type="ECO:0000256" key="1">
    <source>
        <dbReference type="ARBA" id="ARBA00022475"/>
    </source>
</evidence>
<dbReference type="GO" id="GO:0071555">
    <property type="term" value="P:cell wall organization"/>
    <property type="evidence" value="ECO:0007669"/>
    <property type="project" value="UniProtKB-KW"/>
</dbReference>
<evidence type="ECO:0000256" key="5">
    <source>
        <dbReference type="ARBA" id="ARBA00023239"/>
    </source>
</evidence>
<comment type="similarity">
    <text evidence="7">Belongs to the transglycosylase MltG family.</text>
</comment>
<dbReference type="PANTHER" id="PTHR30518:SF2">
    <property type="entry name" value="ENDOLYTIC MUREIN TRANSGLYCOSYLASE"/>
    <property type="match status" value="1"/>
</dbReference>